<proteinExistence type="predicted"/>
<dbReference type="AlphaFoldDB" id="A0A382E7V2"/>
<organism evidence="1">
    <name type="scientific">marine metagenome</name>
    <dbReference type="NCBI Taxonomy" id="408172"/>
    <lineage>
        <taxon>unclassified sequences</taxon>
        <taxon>metagenomes</taxon>
        <taxon>ecological metagenomes</taxon>
    </lineage>
</organism>
<dbReference type="EMBL" id="UINC01043014">
    <property type="protein sequence ID" value="SVB46422.1"/>
    <property type="molecule type" value="Genomic_DNA"/>
</dbReference>
<gene>
    <name evidence="1" type="ORF">METZ01_LOCUS199276</name>
</gene>
<accession>A0A382E7V2</accession>
<name>A0A382E7V2_9ZZZZ</name>
<protein>
    <submittedName>
        <fullName evidence="1">Uncharacterized protein</fullName>
    </submittedName>
</protein>
<sequence length="36" mass="4112">MAVLEGYHNRKQFTSQLEGRKVASVRRAGLHICIEI</sequence>
<reference evidence="1" key="1">
    <citation type="submission" date="2018-05" db="EMBL/GenBank/DDBJ databases">
        <authorList>
            <person name="Lanie J.A."/>
            <person name="Ng W.-L."/>
            <person name="Kazmierczak K.M."/>
            <person name="Andrzejewski T.M."/>
            <person name="Davidsen T.M."/>
            <person name="Wayne K.J."/>
            <person name="Tettelin H."/>
            <person name="Glass J.I."/>
            <person name="Rusch D."/>
            <person name="Podicherti R."/>
            <person name="Tsui H.-C.T."/>
            <person name="Winkler M.E."/>
        </authorList>
    </citation>
    <scope>NUCLEOTIDE SEQUENCE</scope>
</reference>
<feature type="non-terminal residue" evidence="1">
    <location>
        <position position="36"/>
    </location>
</feature>
<evidence type="ECO:0000313" key="1">
    <source>
        <dbReference type="EMBL" id="SVB46422.1"/>
    </source>
</evidence>